<sequence length="55" mass="6077">MPYYKAYAVAGTINITELDAGLVSETEEPKRIEAILINISAYEGNMVEGWIGNTR</sequence>
<evidence type="ECO:0000313" key="1">
    <source>
        <dbReference type="EMBL" id="GAG22054.1"/>
    </source>
</evidence>
<dbReference type="AlphaFoldDB" id="X0VUJ4"/>
<feature type="non-terminal residue" evidence="1">
    <location>
        <position position="55"/>
    </location>
</feature>
<proteinExistence type="predicted"/>
<reference evidence="1" key="1">
    <citation type="journal article" date="2014" name="Front. Microbiol.">
        <title>High frequency of phylogenetically diverse reductive dehalogenase-homologous genes in deep subseafloor sedimentary metagenomes.</title>
        <authorList>
            <person name="Kawai M."/>
            <person name="Futagami T."/>
            <person name="Toyoda A."/>
            <person name="Takaki Y."/>
            <person name="Nishi S."/>
            <person name="Hori S."/>
            <person name="Arai W."/>
            <person name="Tsubouchi T."/>
            <person name="Morono Y."/>
            <person name="Uchiyama I."/>
            <person name="Ito T."/>
            <person name="Fujiyama A."/>
            <person name="Inagaki F."/>
            <person name="Takami H."/>
        </authorList>
    </citation>
    <scope>NUCLEOTIDE SEQUENCE</scope>
    <source>
        <strain evidence="1">Expedition CK06-06</strain>
    </source>
</reference>
<protein>
    <submittedName>
        <fullName evidence="1">Uncharacterized protein</fullName>
    </submittedName>
</protein>
<gene>
    <name evidence="1" type="ORF">S01H1_51297</name>
</gene>
<organism evidence="1">
    <name type="scientific">marine sediment metagenome</name>
    <dbReference type="NCBI Taxonomy" id="412755"/>
    <lineage>
        <taxon>unclassified sequences</taxon>
        <taxon>metagenomes</taxon>
        <taxon>ecological metagenomes</taxon>
    </lineage>
</organism>
<accession>X0VUJ4</accession>
<comment type="caution">
    <text evidence="1">The sequence shown here is derived from an EMBL/GenBank/DDBJ whole genome shotgun (WGS) entry which is preliminary data.</text>
</comment>
<dbReference type="EMBL" id="BARS01033101">
    <property type="protein sequence ID" value="GAG22054.1"/>
    <property type="molecule type" value="Genomic_DNA"/>
</dbReference>
<name>X0VUJ4_9ZZZZ</name>